<feature type="compositionally biased region" description="Basic and acidic residues" evidence="1">
    <location>
        <begin position="51"/>
        <end position="71"/>
    </location>
</feature>
<name>A0A4D6M3I6_VIGUN</name>
<dbReference type="AlphaFoldDB" id="A0A4D6M3I6"/>
<sequence length="238" mass="25821">MGRRDAHENDGVENDGDHWRRRQWLEEGTRGDGAAVNVCNGSGVAGIGGRANDDGGLWRHIPTREKGSDDAKPTVWRWLDEVAASCHKEQRWLDGVVQRKGAPMVVVGVGGRSCPISQFEEEEEKNTFTFANVGLGQHESRDSIPVCSGVNELPMAPPAFDHGRHHDNEDVVVFFVGREVALAAETEFDGQAALACKRIDVGSGASHHSIPDVDIHPDEAEAPHYARGEGCDGSNDVQ</sequence>
<evidence type="ECO:0000313" key="3">
    <source>
        <dbReference type="Proteomes" id="UP000501690"/>
    </source>
</evidence>
<gene>
    <name evidence="2" type="ORF">DEO72_LG6g498</name>
</gene>
<evidence type="ECO:0000256" key="1">
    <source>
        <dbReference type="SAM" id="MobiDB-lite"/>
    </source>
</evidence>
<keyword evidence="3" id="KW-1185">Reference proteome</keyword>
<reference evidence="2 3" key="1">
    <citation type="submission" date="2019-04" db="EMBL/GenBank/DDBJ databases">
        <title>An improved genome assembly and genetic linkage map for asparagus bean, Vigna unguiculata ssp. sesquipedialis.</title>
        <authorList>
            <person name="Xia Q."/>
            <person name="Zhang R."/>
            <person name="Dong Y."/>
        </authorList>
    </citation>
    <scope>NUCLEOTIDE SEQUENCE [LARGE SCALE GENOMIC DNA]</scope>
    <source>
        <tissue evidence="2">Leaf</tissue>
    </source>
</reference>
<dbReference type="EMBL" id="CP039350">
    <property type="protein sequence ID" value="QCD95802.1"/>
    <property type="molecule type" value="Genomic_DNA"/>
</dbReference>
<protein>
    <submittedName>
        <fullName evidence="2">Uncharacterized protein</fullName>
    </submittedName>
</protein>
<organism evidence="2 3">
    <name type="scientific">Vigna unguiculata</name>
    <name type="common">Cowpea</name>
    <dbReference type="NCBI Taxonomy" id="3917"/>
    <lineage>
        <taxon>Eukaryota</taxon>
        <taxon>Viridiplantae</taxon>
        <taxon>Streptophyta</taxon>
        <taxon>Embryophyta</taxon>
        <taxon>Tracheophyta</taxon>
        <taxon>Spermatophyta</taxon>
        <taxon>Magnoliopsida</taxon>
        <taxon>eudicotyledons</taxon>
        <taxon>Gunneridae</taxon>
        <taxon>Pentapetalae</taxon>
        <taxon>rosids</taxon>
        <taxon>fabids</taxon>
        <taxon>Fabales</taxon>
        <taxon>Fabaceae</taxon>
        <taxon>Papilionoideae</taxon>
        <taxon>50 kb inversion clade</taxon>
        <taxon>NPAAA clade</taxon>
        <taxon>indigoferoid/millettioid clade</taxon>
        <taxon>Phaseoleae</taxon>
        <taxon>Vigna</taxon>
    </lineage>
</organism>
<feature type="region of interest" description="Disordered" evidence="1">
    <location>
        <begin position="1"/>
        <end position="21"/>
    </location>
</feature>
<evidence type="ECO:0000313" key="2">
    <source>
        <dbReference type="EMBL" id="QCD95802.1"/>
    </source>
</evidence>
<dbReference type="Proteomes" id="UP000501690">
    <property type="component" value="Linkage Group LG6"/>
</dbReference>
<feature type="region of interest" description="Disordered" evidence="1">
    <location>
        <begin position="43"/>
        <end position="71"/>
    </location>
</feature>
<proteinExistence type="predicted"/>
<accession>A0A4D6M3I6</accession>